<dbReference type="InterPro" id="IPR036390">
    <property type="entry name" value="WH_DNA-bd_sf"/>
</dbReference>
<dbReference type="RefSeq" id="WP_160919916.1">
    <property type="nucleotide sequence ID" value="NZ_WMEY01000004.1"/>
</dbReference>
<protein>
    <submittedName>
        <fullName evidence="6">LysR family transcriptional regulator</fullName>
    </submittedName>
</protein>
<comment type="similarity">
    <text evidence="1">Belongs to the LysR transcriptional regulatory family.</text>
</comment>
<comment type="caution">
    <text evidence="6">The sequence shown here is derived from an EMBL/GenBank/DDBJ whole genome shotgun (WGS) entry which is preliminary data.</text>
</comment>
<evidence type="ECO:0000313" key="6">
    <source>
        <dbReference type="EMBL" id="MYL64468.1"/>
    </source>
</evidence>
<dbReference type="EMBL" id="WMEY01000004">
    <property type="protein sequence ID" value="MYL64468.1"/>
    <property type="molecule type" value="Genomic_DNA"/>
</dbReference>
<keyword evidence="4" id="KW-0804">Transcription</keyword>
<dbReference type="Pfam" id="PF03466">
    <property type="entry name" value="LysR_substrate"/>
    <property type="match status" value="1"/>
</dbReference>
<dbReference type="Pfam" id="PF00126">
    <property type="entry name" value="HTH_1"/>
    <property type="match status" value="1"/>
</dbReference>
<dbReference type="GO" id="GO:0003700">
    <property type="term" value="F:DNA-binding transcription factor activity"/>
    <property type="evidence" value="ECO:0007669"/>
    <property type="project" value="InterPro"/>
</dbReference>
<evidence type="ECO:0000256" key="2">
    <source>
        <dbReference type="ARBA" id="ARBA00023015"/>
    </source>
</evidence>
<dbReference type="InterPro" id="IPR000847">
    <property type="entry name" value="LysR_HTH_N"/>
</dbReference>
<proteinExistence type="inferred from homology"/>
<dbReference type="Gene3D" id="3.40.190.10">
    <property type="entry name" value="Periplasmic binding protein-like II"/>
    <property type="match status" value="2"/>
</dbReference>
<gene>
    <name evidence="6" type="ORF">GLW07_14010</name>
</gene>
<organism evidence="6 7">
    <name type="scientific">Guptibacillus hwajinpoensis</name>
    <dbReference type="NCBI Taxonomy" id="208199"/>
    <lineage>
        <taxon>Bacteria</taxon>
        <taxon>Bacillati</taxon>
        <taxon>Bacillota</taxon>
        <taxon>Bacilli</taxon>
        <taxon>Bacillales</taxon>
        <taxon>Guptibacillaceae</taxon>
        <taxon>Guptibacillus</taxon>
    </lineage>
</organism>
<dbReference type="PROSITE" id="PS50931">
    <property type="entry name" value="HTH_LYSR"/>
    <property type="match status" value="1"/>
</dbReference>
<name>A0A845F128_9BACL</name>
<evidence type="ECO:0000259" key="5">
    <source>
        <dbReference type="PROSITE" id="PS50931"/>
    </source>
</evidence>
<dbReference type="Proteomes" id="UP000447833">
    <property type="component" value="Unassembled WGS sequence"/>
</dbReference>
<dbReference type="PANTHER" id="PTHR30346">
    <property type="entry name" value="TRANSCRIPTIONAL DUAL REGULATOR HCAR-RELATED"/>
    <property type="match status" value="1"/>
</dbReference>
<dbReference type="GO" id="GO:0032993">
    <property type="term" value="C:protein-DNA complex"/>
    <property type="evidence" value="ECO:0007669"/>
    <property type="project" value="TreeGrafter"/>
</dbReference>
<dbReference type="PRINTS" id="PR00039">
    <property type="entry name" value="HTHLYSR"/>
</dbReference>
<accession>A0A845F128</accession>
<dbReference type="Gene3D" id="1.10.10.10">
    <property type="entry name" value="Winged helix-like DNA-binding domain superfamily/Winged helix DNA-binding domain"/>
    <property type="match status" value="1"/>
</dbReference>
<dbReference type="PANTHER" id="PTHR30346:SF0">
    <property type="entry name" value="HCA OPERON TRANSCRIPTIONAL ACTIVATOR HCAR"/>
    <property type="match status" value="1"/>
</dbReference>
<dbReference type="CDD" id="cd05466">
    <property type="entry name" value="PBP2_LTTR_substrate"/>
    <property type="match status" value="1"/>
</dbReference>
<dbReference type="InterPro" id="IPR005119">
    <property type="entry name" value="LysR_subst-bd"/>
</dbReference>
<dbReference type="SUPFAM" id="SSF46785">
    <property type="entry name" value="Winged helix' DNA-binding domain"/>
    <property type="match status" value="1"/>
</dbReference>
<dbReference type="InterPro" id="IPR036388">
    <property type="entry name" value="WH-like_DNA-bd_sf"/>
</dbReference>
<keyword evidence="3" id="KW-0238">DNA-binding</keyword>
<dbReference type="AlphaFoldDB" id="A0A845F128"/>
<dbReference type="FunFam" id="1.10.10.10:FF:000001">
    <property type="entry name" value="LysR family transcriptional regulator"/>
    <property type="match status" value="1"/>
</dbReference>
<reference evidence="6 7" key="1">
    <citation type="submission" date="2019-11" db="EMBL/GenBank/DDBJ databases">
        <title>Genome sequences of 17 halophilic strains isolated from different environments.</title>
        <authorList>
            <person name="Furrow R.E."/>
        </authorList>
    </citation>
    <scope>NUCLEOTIDE SEQUENCE [LARGE SCALE GENOMIC DNA]</scope>
    <source>
        <strain evidence="6 7">22506_14_FS</strain>
    </source>
</reference>
<evidence type="ECO:0000256" key="3">
    <source>
        <dbReference type="ARBA" id="ARBA00023125"/>
    </source>
</evidence>
<feature type="domain" description="HTH lysR-type" evidence="5">
    <location>
        <begin position="1"/>
        <end position="57"/>
    </location>
</feature>
<keyword evidence="2" id="KW-0805">Transcription regulation</keyword>
<evidence type="ECO:0000256" key="4">
    <source>
        <dbReference type="ARBA" id="ARBA00023163"/>
    </source>
</evidence>
<evidence type="ECO:0000313" key="7">
    <source>
        <dbReference type="Proteomes" id="UP000447833"/>
    </source>
</evidence>
<dbReference type="GO" id="GO:0003677">
    <property type="term" value="F:DNA binding"/>
    <property type="evidence" value="ECO:0007669"/>
    <property type="project" value="UniProtKB-KW"/>
</dbReference>
<dbReference type="SUPFAM" id="SSF53850">
    <property type="entry name" value="Periplasmic binding protein-like II"/>
    <property type="match status" value="1"/>
</dbReference>
<evidence type="ECO:0000256" key="1">
    <source>
        <dbReference type="ARBA" id="ARBA00009437"/>
    </source>
</evidence>
<sequence>MLHQLTYFIKIAEERSFTSAAKALFVSQPALSKQMKKLEEEIGFSLFNRSVKGVELTTKGKAFYEDIRPLFSQINQTVDRYKKFDQIRFGSTPMLSTYFLPGFYKKLQYSNVNVTAIREDSLDLIPLLKAHEIDAALVQNTPAIQGVYSTFLFSEPFVAAIPTSITLEGKKEITLDECFSYTQIIPPTGYLSEQVRGLLSDHLFEGDVLETHYLGMGGLVSLGIGIAYLPKMMADAIEQKGVTFLPLKGEPLHREMYLHTSSPDLLKLLSQSFT</sequence>